<evidence type="ECO:0000256" key="3">
    <source>
        <dbReference type="ARBA" id="ARBA00022741"/>
    </source>
</evidence>
<dbReference type="HAMAP" id="MF_00379">
    <property type="entry name" value="GTPase_MnmE"/>
    <property type="match status" value="1"/>
</dbReference>
<dbReference type="InterPro" id="IPR027417">
    <property type="entry name" value="P-loop_NTPase"/>
</dbReference>
<dbReference type="InterPro" id="IPR006073">
    <property type="entry name" value="GTP-bd"/>
</dbReference>
<gene>
    <name evidence="6" type="primary">mnmE</name>
    <name evidence="6" type="synonym">trmE</name>
    <name evidence="8" type="ORF">A0U93_08605</name>
</gene>
<dbReference type="GO" id="GO:0030488">
    <property type="term" value="P:tRNA methylation"/>
    <property type="evidence" value="ECO:0007669"/>
    <property type="project" value="TreeGrafter"/>
</dbReference>
<feature type="binding site" evidence="6">
    <location>
        <position position="255"/>
    </location>
    <ligand>
        <name>Mg(2+)</name>
        <dbReference type="ChEBI" id="CHEBI:18420"/>
    </ligand>
</feature>
<comment type="similarity">
    <text evidence="1 6">Belongs to the TRAFAC class TrmE-Era-EngA-EngB-Septin-like GTPase superfamily. TrmE GTPase family.</text>
</comment>
<dbReference type="PROSITE" id="PS51709">
    <property type="entry name" value="G_TRME"/>
    <property type="match status" value="1"/>
</dbReference>
<dbReference type="NCBIfam" id="TIGR00231">
    <property type="entry name" value="small_GTP"/>
    <property type="match status" value="1"/>
</dbReference>
<dbReference type="Gene3D" id="3.30.1360.120">
    <property type="entry name" value="Probable tRNA modification gtpase trme, domain 1"/>
    <property type="match status" value="1"/>
</dbReference>
<keyword evidence="6" id="KW-0460">Magnesium</keyword>
<comment type="caution">
    <text evidence="6">Lacks conserved residue(s) required for the propagation of feature annotation.</text>
</comment>
<dbReference type="KEGG" id="nch:A0U93_08605"/>
<proteinExistence type="inferred from homology"/>
<organism evidence="8 9">
    <name type="scientific">Neoasaia chiangmaiensis</name>
    <dbReference type="NCBI Taxonomy" id="320497"/>
    <lineage>
        <taxon>Bacteria</taxon>
        <taxon>Pseudomonadati</taxon>
        <taxon>Pseudomonadota</taxon>
        <taxon>Alphaproteobacteria</taxon>
        <taxon>Acetobacterales</taxon>
        <taxon>Acetobacteraceae</taxon>
        <taxon>Neoasaia</taxon>
    </lineage>
</organism>
<keyword evidence="6" id="KW-0378">Hydrolase</keyword>
<dbReference type="InterPro" id="IPR027368">
    <property type="entry name" value="MnmE_dom2"/>
</dbReference>
<feature type="binding site" evidence="6">
    <location>
        <position position="234"/>
    </location>
    <ligand>
        <name>Mg(2+)</name>
        <dbReference type="ChEBI" id="CHEBI:18420"/>
    </ligand>
</feature>
<feature type="binding site" evidence="6">
    <location>
        <position position="125"/>
    </location>
    <ligand>
        <name>(6S)-5-formyl-5,6,7,8-tetrahydrofolate</name>
        <dbReference type="ChEBI" id="CHEBI:57457"/>
    </ligand>
</feature>
<feature type="binding site" evidence="6">
    <location>
        <position position="30"/>
    </location>
    <ligand>
        <name>(6S)-5-formyl-5,6,7,8-tetrahydrofolate</name>
        <dbReference type="ChEBI" id="CHEBI:57457"/>
    </ligand>
</feature>
<keyword evidence="2 6" id="KW-0819">tRNA processing</keyword>
<dbReference type="InterPro" id="IPR005225">
    <property type="entry name" value="Small_GTP-bd"/>
</dbReference>
<dbReference type="InterPro" id="IPR025867">
    <property type="entry name" value="MnmE_helical"/>
</dbReference>
<comment type="subunit">
    <text evidence="6">Homodimer. Heterotetramer of two MnmE and two MnmG subunits.</text>
</comment>
<dbReference type="STRING" id="320497.A0U93_08605"/>
<evidence type="ECO:0000259" key="7">
    <source>
        <dbReference type="PROSITE" id="PS51709"/>
    </source>
</evidence>
<keyword evidence="4 6" id="KW-0630">Potassium</keyword>
<evidence type="ECO:0000256" key="5">
    <source>
        <dbReference type="ARBA" id="ARBA00023134"/>
    </source>
</evidence>
<accession>A0A1U9KUA5</accession>
<dbReference type="SUPFAM" id="SSF52540">
    <property type="entry name" value="P-loop containing nucleoside triphosphate hydrolases"/>
    <property type="match status" value="1"/>
</dbReference>
<dbReference type="InterPro" id="IPR027266">
    <property type="entry name" value="TrmE/GcvT-like"/>
</dbReference>
<keyword evidence="9" id="KW-1185">Reference proteome</keyword>
<dbReference type="CDD" id="cd14858">
    <property type="entry name" value="TrmE_N"/>
    <property type="match status" value="1"/>
</dbReference>
<dbReference type="GO" id="GO:0046872">
    <property type="term" value="F:metal ion binding"/>
    <property type="evidence" value="ECO:0007669"/>
    <property type="project" value="UniProtKB-KW"/>
</dbReference>
<keyword evidence="5 6" id="KW-0342">GTP-binding</keyword>
<name>A0A1U9KUA5_9PROT</name>
<dbReference type="InterPro" id="IPR031168">
    <property type="entry name" value="G_TrmE"/>
</dbReference>
<dbReference type="AlphaFoldDB" id="A0A1U9KUA5"/>
<evidence type="ECO:0000256" key="2">
    <source>
        <dbReference type="ARBA" id="ARBA00022694"/>
    </source>
</evidence>
<dbReference type="InterPro" id="IPR018948">
    <property type="entry name" value="GTP-bd_TrmE_N"/>
</dbReference>
<reference evidence="8 9" key="1">
    <citation type="submission" date="2016-03" db="EMBL/GenBank/DDBJ databases">
        <title>Acetic acid bacteria sequencing.</title>
        <authorList>
            <person name="Brandt J."/>
            <person name="Jakob F."/>
            <person name="Vogel R.F."/>
        </authorList>
    </citation>
    <scope>NUCLEOTIDE SEQUENCE [LARGE SCALE GENOMIC DNA]</scope>
    <source>
        <strain evidence="8 9">NBRC 101099</strain>
    </source>
</reference>
<comment type="cofactor">
    <cofactor evidence="6">
        <name>K(+)</name>
        <dbReference type="ChEBI" id="CHEBI:29103"/>
    </cofactor>
    <text evidence="6">Binds 1 potassium ion per subunit.</text>
</comment>
<dbReference type="GO" id="GO:0002098">
    <property type="term" value="P:tRNA wobble uridine modification"/>
    <property type="evidence" value="ECO:0007669"/>
    <property type="project" value="TreeGrafter"/>
</dbReference>
<dbReference type="GO" id="GO:0005737">
    <property type="term" value="C:cytoplasm"/>
    <property type="evidence" value="ECO:0007669"/>
    <property type="project" value="UniProtKB-SubCell"/>
</dbReference>
<feature type="binding site" evidence="6">
    <location>
        <position position="431"/>
    </location>
    <ligand>
        <name>(6S)-5-formyl-5,6,7,8-tetrahydrofolate</name>
        <dbReference type="ChEBI" id="CHEBI:57457"/>
    </ligand>
</feature>
<dbReference type="EMBL" id="CP014691">
    <property type="protein sequence ID" value="AQS89401.1"/>
    <property type="molecule type" value="Genomic_DNA"/>
</dbReference>
<evidence type="ECO:0000256" key="6">
    <source>
        <dbReference type="HAMAP-Rule" id="MF_00379"/>
    </source>
</evidence>
<evidence type="ECO:0000313" key="8">
    <source>
        <dbReference type="EMBL" id="AQS89401.1"/>
    </source>
</evidence>
<dbReference type="GO" id="GO:0005525">
    <property type="term" value="F:GTP binding"/>
    <property type="evidence" value="ECO:0007669"/>
    <property type="project" value="UniProtKB-UniRule"/>
</dbReference>
<dbReference type="Proteomes" id="UP000188604">
    <property type="component" value="Chromosome"/>
</dbReference>
<evidence type="ECO:0000313" key="9">
    <source>
        <dbReference type="Proteomes" id="UP000188604"/>
    </source>
</evidence>
<dbReference type="SUPFAM" id="SSF116878">
    <property type="entry name" value="TrmE connector domain"/>
    <property type="match status" value="1"/>
</dbReference>
<dbReference type="PANTHER" id="PTHR42714:SF2">
    <property type="entry name" value="TRNA MODIFICATION GTPASE GTPBP3, MITOCHONDRIAL"/>
    <property type="match status" value="1"/>
</dbReference>
<dbReference type="NCBIfam" id="NF003661">
    <property type="entry name" value="PRK05291.1-3"/>
    <property type="match status" value="1"/>
</dbReference>
<comment type="subcellular location">
    <subcellularLocation>
        <location evidence="6">Cytoplasm</location>
    </subcellularLocation>
</comment>
<feature type="binding site" evidence="6">
    <location>
        <begin position="274"/>
        <end position="277"/>
    </location>
    <ligand>
        <name>GTP</name>
        <dbReference type="ChEBI" id="CHEBI:37565"/>
    </ligand>
</feature>
<sequence length="431" mass="46504">MTDDRTRNAGGPVIFAVATGMGRAAIAVMRVSGEGCGTILRALCGMLPEARRASFRPIRYRNEILDEAVVLWLPGPRSYSGEDSFELHLHAGPAIIEGVSLALTELGARPAEPGEFTRRAVQAGRLDLLQAEAVADLVEAESAAQRRQALSQADGALSRLYQEWAERLRRLLAQQEALIDFPDETLPDAVEAALEAERAALQAEMALHLADQRGELVRRGITVVIAGAPNAGKSSLLNALAGYDAAIVTQRAGTTRDAIAVDWILDGIKLRLIDTAGLRETEDEIEAEGIRRAMFHVKQADLVVHLYADERPAPLLPDAIIVRNKTDLAPAPEDVLGISATTGAGLDTLRDLLRERIRTLMSGAGVPLTRARHRAGIQEAAQHLALASEAEWAELRGEELRLAMRALGRLTGQVDVESLLDVVFGQFCIGK</sequence>
<keyword evidence="6" id="KW-0479">Metal-binding</keyword>
<protein>
    <recommendedName>
        <fullName evidence="6">tRNA modification GTPase MnmE</fullName>
        <ecNumber evidence="6">3.6.-.-</ecNumber>
    </recommendedName>
</protein>
<evidence type="ECO:0000256" key="1">
    <source>
        <dbReference type="ARBA" id="ARBA00011043"/>
    </source>
</evidence>
<dbReference type="GO" id="GO:0003924">
    <property type="term" value="F:GTPase activity"/>
    <property type="evidence" value="ECO:0007669"/>
    <property type="project" value="UniProtKB-UniRule"/>
</dbReference>
<dbReference type="Gene3D" id="1.20.120.430">
    <property type="entry name" value="tRNA modification GTPase MnmE domain 2"/>
    <property type="match status" value="1"/>
</dbReference>
<keyword evidence="6" id="KW-0963">Cytoplasm</keyword>
<dbReference type="CDD" id="cd04164">
    <property type="entry name" value="trmE"/>
    <property type="match status" value="1"/>
</dbReference>
<dbReference type="Pfam" id="PF10396">
    <property type="entry name" value="TrmE_N"/>
    <property type="match status" value="1"/>
</dbReference>
<feature type="binding site" evidence="6">
    <location>
        <begin position="249"/>
        <end position="255"/>
    </location>
    <ligand>
        <name>GTP</name>
        <dbReference type="ChEBI" id="CHEBI:37565"/>
    </ligand>
</feature>
<feature type="binding site" evidence="6">
    <location>
        <position position="86"/>
    </location>
    <ligand>
        <name>(6S)-5-formyl-5,6,7,8-tetrahydrofolate</name>
        <dbReference type="ChEBI" id="CHEBI:57457"/>
    </ligand>
</feature>
<dbReference type="RefSeq" id="WP_174807261.1">
    <property type="nucleotide sequence ID" value="NZ_CP014691.1"/>
</dbReference>
<dbReference type="Gene3D" id="3.40.50.300">
    <property type="entry name" value="P-loop containing nucleotide triphosphate hydrolases"/>
    <property type="match status" value="1"/>
</dbReference>
<dbReference type="EC" id="3.6.-.-" evidence="6"/>
<dbReference type="Pfam" id="PF12631">
    <property type="entry name" value="MnmE_helical"/>
    <property type="match status" value="1"/>
</dbReference>
<dbReference type="PANTHER" id="PTHR42714">
    <property type="entry name" value="TRNA MODIFICATION GTPASE GTPBP3"/>
    <property type="match status" value="1"/>
</dbReference>
<dbReference type="InterPro" id="IPR004520">
    <property type="entry name" value="GTPase_MnmE"/>
</dbReference>
<feature type="domain" description="TrmE-type G" evidence="7">
    <location>
        <begin position="220"/>
        <end position="358"/>
    </location>
</feature>
<keyword evidence="3 6" id="KW-0547">Nucleotide-binding</keyword>
<feature type="binding site" evidence="6">
    <location>
        <begin position="230"/>
        <end position="235"/>
    </location>
    <ligand>
        <name>GTP</name>
        <dbReference type="ChEBI" id="CHEBI:37565"/>
    </ligand>
</feature>
<comment type="function">
    <text evidence="6">Exhibits a very high intrinsic GTPase hydrolysis rate. Involved in the addition of a carboxymethylaminomethyl (cmnm) group at the wobble position (U34) of certain tRNAs, forming tRNA-cmnm(5)s(2)U34.</text>
</comment>
<dbReference type="Pfam" id="PF01926">
    <property type="entry name" value="MMR_HSR1"/>
    <property type="match status" value="1"/>
</dbReference>
<evidence type="ECO:0000256" key="4">
    <source>
        <dbReference type="ARBA" id="ARBA00022958"/>
    </source>
</evidence>